<dbReference type="Proteomes" id="UP000316095">
    <property type="component" value="Unassembled WGS sequence"/>
</dbReference>
<dbReference type="AlphaFoldDB" id="A0A5C5XFE6"/>
<reference evidence="1 2" key="1">
    <citation type="submission" date="2019-02" db="EMBL/GenBank/DDBJ databases">
        <title>Deep-cultivation of Planctomycetes and their phenomic and genomic characterization uncovers novel biology.</title>
        <authorList>
            <person name="Wiegand S."/>
            <person name="Jogler M."/>
            <person name="Boedeker C."/>
            <person name="Pinto D."/>
            <person name="Vollmers J."/>
            <person name="Rivas-Marin E."/>
            <person name="Kohn T."/>
            <person name="Peeters S.H."/>
            <person name="Heuer A."/>
            <person name="Rast P."/>
            <person name="Oberbeckmann S."/>
            <person name="Bunk B."/>
            <person name="Jeske O."/>
            <person name="Meyerdierks A."/>
            <person name="Storesund J.E."/>
            <person name="Kallscheuer N."/>
            <person name="Luecker S."/>
            <person name="Lage O.M."/>
            <person name="Pohl T."/>
            <person name="Merkel B.J."/>
            <person name="Hornburger P."/>
            <person name="Mueller R.-W."/>
            <person name="Bruemmer F."/>
            <person name="Labrenz M."/>
            <person name="Spormann A.M."/>
            <person name="Op Den Camp H."/>
            <person name="Overmann J."/>
            <person name="Amann R."/>
            <person name="Jetten M.S.M."/>
            <person name="Mascher T."/>
            <person name="Medema M.H."/>
            <person name="Devos D.P."/>
            <person name="Kaster A.-K."/>
            <person name="Ovreas L."/>
            <person name="Rohde M."/>
            <person name="Galperin M.Y."/>
            <person name="Jogler C."/>
        </authorList>
    </citation>
    <scope>NUCLEOTIDE SEQUENCE [LARGE SCALE GENOMIC DNA]</scope>
    <source>
        <strain evidence="1 2">Pan54</strain>
    </source>
</reference>
<keyword evidence="2" id="KW-1185">Reference proteome</keyword>
<name>A0A5C5XFE6_9PLAN</name>
<evidence type="ECO:0000313" key="2">
    <source>
        <dbReference type="Proteomes" id="UP000316095"/>
    </source>
</evidence>
<evidence type="ECO:0000313" key="1">
    <source>
        <dbReference type="EMBL" id="TWT61826.1"/>
    </source>
</evidence>
<gene>
    <name evidence="1" type="ORF">Pan54_25630</name>
</gene>
<protein>
    <submittedName>
        <fullName evidence="1">Uncharacterized protein</fullName>
    </submittedName>
</protein>
<organism evidence="1 2">
    <name type="scientific">Rubinisphaera italica</name>
    <dbReference type="NCBI Taxonomy" id="2527969"/>
    <lineage>
        <taxon>Bacteria</taxon>
        <taxon>Pseudomonadati</taxon>
        <taxon>Planctomycetota</taxon>
        <taxon>Planctomycetia</taxon>
        <taxon>Planctomycetales</taxon>
        <taxon>Planctomycetaceae</taxon>
        <taxon>Rubinisphaera</taxon>
    </lineage>
</organism>
<comment type="caution">
    <text evidence="1">The sequence shown here is derived from an EMBL/GenBank/DDBJ whole genome shotgun (WGS) entry which is preliminary data.</text>
</comment>
<sequence length="81" mass="9405">MAHLLRKDTVLSSTYHNGIARMLFRFCPEFASKLQHSDFMSAIESECLFNFEIEQRSNLYLVGYLHVKGCETECDEIGLRL</sequence>
<accession>A0A5C5XFE6</accession>
<dbReference type="EMBL" id="SJPG01000001">
    <property type="protein sequence ID" value="TWT61826.1"/>
    <property type="molecule type" value="Genomic_DNA"/>
</dbReference>
<proteinExistence type="predicted"/>